<accession>A0ABS7PKX3</accession>
<evidence type="ECO:0000313" key="3">
    <source>
        <dbReference type="Proteomes" id="UP000706039"/>
    </source>
</evidence>
<evidence type="ECO:0000313" key="2">
    <source>
        <dbReference type="EMBL" id="MBY8821963.1"/>
    </source>
</evidence>
<dbReference type="EMBL" id="JAINVV010000004">
    <property type="protein sequence ID" value="MBY8821963.1"/>
    <property type="molecule type" value="Genomic_DNA"/>
</dbReference>
<dbReference type="RefSeq" id="WP_222989084.1">
    <property type="nucleotide sequence ID" value="NZ_JAINVV010000004.1"/>
</dbReference>
<evidence type="ECO:0000259" key="1">
    <source>
        <dbReference type="Pfam" id="PF02900"/>
    </source>
</evidence>
<protein>
    <recommendedName>
        <fullName evidence="1">Extradiol ring-cleavage dioxygenase class III enzyme subunit B domain-containing protein</fullName>
    </recommendedName>
</protein>
<dbReference type="SUPFAM" id="SSF53213">
    <property type="entry name" value="LigB-like"/>
    <property type="match status" value="1"/>
</dbReference>
<proteinExistence type="predicted"/>
<dbReference type="Pfam" id="PF02900">
    <property type="entry name" value="LigB"/>
    <property type="match status" value="1"/>
</dbReference>
<dbReference type="Proteomes" id="UP000706039">
    <property type="component" value="Unassembled WGS sequence"/>
</dbReference>
<reference evidence="2 3" key="1">
    <citation type="submission" date="2021-08" db="EMBL/GenBank/DDBJ databases">
        <authorList>
            <person name="Tuo L."/>
        </authorList>
    </citation>
    <scope>NUCLEOTIDE SEQUENCE [LARGE SCALE GENOMIC DNA]</scope>
    <source>
        <strain evidence="2 3">JCM 31229</strain>
    </source>
</reference>
<name>A0ABS7PKX3_9SPHN</name>
<feature type="domain" description="Extradiol ring-cleavage dioxygenase class III enzyme subunit B" evidence="1">
    <location>
        <begin position="23"/>
        <end position="262"/>
    </location>
</feature>
<organism evidence="2 3">
    <name type="scientific">Sphingomonas colocasiae</name>
    <dbReference type="NCBI Taxonomy" id="1848973"/>
    <lineage>
        <taxon>Bacteria</taxon>
        <taxon>Pseudomonadati</taxon>
        <taxon>Pseudomonadota</taxon>
        <taxon>Alphaproteobacteria</taxon>
        <taxon>Sphingomonadales</taxon>
        <taxon>Sphingomonadaceae</taxon>
        <taxon>Sphingomonas</taxon>
    </lineage>
</organism>
<dbReference type="Gene3D" id="3.40.830.10">
    <property type="entry name" value="LigB-like"/>
    <property type="match status" value="1"/>
</dbReference>
<comment type="caution">
    <text evidence="2">The sequence shown here is derived from an EMBL/GenBank/DDBJ whole genome shotgun (WGS) entry which is preliminary data.</text>
</comment>
<keyword evidence="3" id="KW-1185">Reference proteome</keyword>
<sequence>MGSIVGAFGTAHILMKRGTGGDAGERVFAGMKEIGRRARALRPDLLVIVSSDHFYNYHADEAAGFAVSPAAIHVPFGDMQLPRDSFPGDSGFARGLAAHAGRQHVDVKLLDGYRPDHGVVIPALMADKTRSIPIVPLISNTGRTPPPAFAEAWRLGVALRDYVEQATPPDLRVVVIGTGGLSHWLGVEQMGRINPDFDAAVLDALTSGRPDDLTAWDEARIVSEGGNGGLEVMNWLVMAGAAGGSGGERVYYEAVPEWITGMGGVELFVNEGGMC</sequence>
<dbReference type="InterPro" id="IPR004183">
    <property type="entry name" value="Xdiol_dOase_suB"/>
</dbReference>
<gene>
    <name evidence="2" type="ORF">K7G82_06650</name>
</gene>